<dbReference type="InterPro" id="IPR006059">
    <property type="entry name" value="SBP"/>
</dbReference>
<dbReference type="PANTHER" id="PTHR43649:SF12">
    <property type="entry name" value="DIACETYLCHITOBIOSE BINDING PROTEIN DASA"/>
    <property type="match status" value="1"/>
</dbReference>
<accession>A0A6N2QYR0</accession>
<reference evidence="1" key="1">
    <citation type="submission" date="2019-11" db="EMBL/GenBank/DDBJ databases">
        <authorList>
            <person name="Feng L."/>
        </authorList>
    </citation>
    <scope>NUCLEOTIDE SEQUENCE</scope>
    <source>
        <strain evidence="1">BlongumLFYP82</strain>
    </source>
</reference>
<dbReference type="PANTHER" id="PTHR43649">
    <property type="entry name" value="ARABINOSE-BINDING PROTEIN-RELATED"/>
    <property type="match status" value="1"/>
</dbReference>
<dbReference type="Gene3D" id="3.40.190.10">
    <property type="entry name" value="Periplasmic binding protein-like II"/>
    <property type="match status" value="1"/>
</dbReference>
<dbReference type="EMBL" id="CACRSV010000002">
    <property type="protein sequence ID" value="VYS73732.1"/>
    <property type="molecule type" value="Genomic_DNA"/>
</dbReference>
<gene>
    <name evidence="1" type="ORF">BLLFYP82_00394</name>
</gene>
<name>A0A6N2QYR0_BIFLN</name>
<dbReference type="SUPFAM" id="SSF53850">
    <property type="entry name" value="Periplasmic binding protein-like II"/>
    <property type="match status" value="1"/>
</dbReference>
<organism evidence="1">
    <name type="scientific">Bifidobacterium longum</name>
    <dbReference type="NCBI Taxonomy" id="216816"/>
    <lineage>
        <taxon>Bacteria</taxon>
        <taxon>Bacillati</taxon>
        <taxon>Actinomycetota</taxon>
        <taxon>Actinomycetes</taxon>
        <taxon>Bifidobacteriales</taxon>
        <taxon>Bifidobacteriaceae</taxon>
        <taxon>Bifidobacterium</taxon>
    </lineage>
</organism>
<evidence type="ECO:0000313" key="1">
    <source>
        <dbReference type="EMBL" id="VYS73732.1"/>
    </source>
</evidence>
<dbReference type="AlphaFoldDB" id="A0A6N2QYR0"/>
<dbReference type="InterPro" id="IPR050490">
    <property type="entry name" value="Bact_solute-bd_prot1"/>
</dbReference>
<protein>
    <submittedName>
        <fullName evidence="1">Putative sugar-binding periplasmic protein</fullName>
    </submittedName>
</protein>
<sequence length="341" mass="37957">MEYNKGNATSGLLASQGLLTNLNDYVSEYGWDKIITGSLADTGKYDEQGVMGSGDWYGITNYGEDCLLYFNQDMFDKYGIAIPTTFDELESAMAKFKENGITALSVGSAEYPTQHLWWQLVLSKADDKFIKAYEMYDGKVDWNSEPLTYATEKIKEWVDKGYISKDSTNLKAEDAGQNLMTGTNPILFSGTWWHARFKEEAAGLNVSYSKFPDTKKIVGSSGNVWVIPQNSAKKDLAAKFINITLSKEVQNYMAEQGGLAINSDVDSIKDEDTKEFVAQFDDAVKEGQLGFYPDWPTSTFYDELNASLQELVNGTADVKTALNQMKDNYDKGLEASGIVVE</sequence>
<dbReference type="Pfam" id="PF01547">
    <property type="entry name" value="SBP_bac_1"/>
    <property type="match status" value="1"/>
</dbReference>
<proteinExistence type="predicted"/>